<name>A0AAW2DN04_9ROSI</name>
<reference evidence="1 2" key="1">
    <citation type="submission" date="2024-01" db="EMBL/GenBank/DDBJ databases">
        <title>A telomere-to-telomere, gap-free genome of sweet tea (Lithocarpus litseifolius).</title>
        <authorList>
            <person name="Zhou J."/>
        </authorList>
    </citation>
    <scope>NUCLEOTIDE SEQUENCE [LARGE SCALE GENOMIC DNA]</scope>
    <source>
        <strain evidence="1">Zhou-2022a</strain>
        <tissue evidence="1">Leaf</tissue>
    </source>
</reference>
<comment type="caution">
    <text evidence="1">The sequence shown here is derived from an EMBL/GenBank/DDBJ whole genome shotgun (WGS) entry which is preliminary data.</text>
</comment>
<sequence>MDNTDATPLAGIVAKAAETMAENGVAITSLPVCTSLYCITGRSEFTFKVDVKIEDPEDVILLEDMVQDGVEWQRDLFS</sequence>
<dbReference type="AlphaFoldDB" id="A0AAW2DN04"/>
<protein>
    <submittedName>
        <fullName evidence="1">Uncharacterized protein</fullName>
    </submittedName>
</protein>
<dbReference type="Proteomes" id="UP001459277">
    <property type="component" value="Unassembled WGS sequence"/>
</dbReference>
<accession>A0AAW2DN04</accession>
<keyword evidence="2" id="KW-1185">Reference proteome</keyword>
<evidence type="ECO:0000313" key="1">
    <source>
        <dbReference type="EMBL" id="KAL0011023.1"/>
    </source>
</evidence>
<proteinExistence type="predicted"/>
<evidence type="ECO:0000313" key="2">
    <source>
        <dbReference type="Proteomes" id="UP001459277"/>
    </source>
</evidence>
<organism evidence="1 2">
    <name type="scientific">Lithocarpus litseifolius</name>
    <dbReference type="NCBI Taxonomy" id="425828"/>
    <lineage>
        <taxon>Eukaryota</taxon>
        <taxon>Viridiplantae</taxon>
        <taxon>Streptophyta</taxon>
        <taxon>Embryophyta</taxon>
        <taxon>Tracheophyta</taxon>
        <taxon>Spermatophyta</taxon>
        <taxon>Magnoliopsida</taxon>
        <taxon>eudicotyledons</taxon>
        <taxon>Gunneridae</taxon>
        <taxon>Pentapetalae</taxon>
        <taxon>rosids</taxon>
        <taxon>fabids</taxon>
        <taxon>Fagales</taxon>
        <taxon>Fagaceae</taxon>
        <taxon>Lithocarpus</taxon>
    </lineage>
</organism>
<gene>
    <name evidence="1" type="ORF">SO802_006131</name>
</gene>
<dbReference type="EMBL" id="JAZDWU010000002">
    <property type="protein sequence ID" value="KAL0011023.1"/>
    <property type="molecule type" value="Genomic_DNA"/>
</dbReference>